<dbReference type="WBParaSite" id="JU765_v2.g14035.t1">
    <property type="protein sequence ID" value="JU765_v2.g14035.t1"/>
    <property type="gene ID" value="JU765_v2.g14035"/>
</dbReference>
<reference evidence="2" key="1">
    <citation type="submission" date="2022-11" db="UniProtKB">
        <authorList>
            <consortium name="WormBaseParasite"/>
        </authorList>
    </citation>
    <scope>IDENTIFICATION</scope>
</reference>
<evidence type="ECO:0000313" key="1">
    <source>
        <dbReference type="Proteomes" id="UP000887576"/>
    </source>
</evidence>
<accession>A0AC34Q933</accession>
<protein>
    <submittedName>
        <fullName evidence="2">Uncharacterized protein</fullName>
    </submittedName>
</protein>
<evidence type="ECO:0000313" key="2">
    <source>
        <dbReference type="WBParaSite" id="JU765_v2.g14035.t1"/>
    </source>
</evidence>
<name>A0AC34Q933_9BILA</name>
<dbReference type="Proteomes" id="UP000887576">
    <property type="component" value="Unplaced"/>
</dbReference>
<sequence>MAFFKVFSVVVFGLAVAVVANHGFGEFEGHEKPHHGFDVLHQLRQNLTTDQKTQIDAVLNNTGLRKSELKTQLQNLFNSFGLSAQFQSFLDQYNGFIANITAVEAQITANLTSPTAKELADKTLALIKDESLTIAEQKQQTEALWKAASASDKELLKNALRAHFGDKHPGFGAESHERRF</sequence>
<proteinExistence type="predicted"/>
<organism evidence="1 2">
    <name type="scientific">Panagrolaimus sp. JU765</name>
    <dbReference type="NCBI Taxonomy" id="591449"/>
    <lineage>
        <taxon>Eukaryota</taxon>
        <taxon>Metazoa</taxon>
        <taxon>Ecdysozoa</taxon>
        <taxon>Nematoda</taxon>
        <taxon>Chromadorea</taxon>
        <taxon>Rhabditida</taxon>
        <taxon>Tylenchina</taxon>
        <taxon>Panagrolaimomorpha</taxon>
        <taxon>Panagrolaimoidea</taxon>
        <taxon>Panagrolaimidae</taxon>
        <taxon>Panagrolaimus</taxon>
    </lineage>
</organism>